<comment type="subcellular location">
    <subcellularLocation>
        <location evidence="12">Cytoplasm</location>
    </subcellularLocation>
</comment>
<dbReference type="UniPathway" id="UPA00031">
    <property type="reaction ID" value="UER00009"/>
</dbReference>
<evidence type="ECO:0000256" key="4">
    <source>
        <dbReference type="ARBA" id="ARBA00012550"/>
    </source>
</evidence>
<dbReference type="EMBL" id="LLZZ01000009">
    <property type="protein sequence ID" value="KTB13507.1"/>
    <property type="molecule type" value="Genomic_DNA"/>
</dbReference>
<dbReference type="Proteomes" id="UP000054886">
    <property type="component" value="Unassembled WGS sequence"/>
</dbReference>
<evidence type="ECO:0000256" key="3">
    <source>
        <dbReference type="ARBA" id="ARBA00009667"/>
    </source>
</evidence>
<dbReference type="EC" id="5.3.1.16" evidence="4 12"/>
<organism evidence="13 14">
    <name type="scientific">Candida glabrata</name>
    <name type="common">Yeast</name>
    <name type="synonym">Torulopsis glabrata</name>
    <dbReference type="NCBI Taxonomy" id="5478"/>
    <lineage>
        <taxon>Eukaryota</taxon>
        <taxon>Fungi</taxon>
        <taxon>Dikarya</taxon>
        <taxon>Ascomycota</taxon>
        <taxon>Saccharomycotina</taxon>
        <taxon>Saccharomycetes</taxon>
        <taxon>Saccharomycetales</taxon>
        <taxon>Saccharomycetaceae</taxon>
        <taxon>Nakaseomyces</taxon>
    </lineage>
</organism>
<evidence type="ECO:0000256" key="5">
    <source>
        <dbReference type="ARBA" id="ARBA00018464"/>
    </source>
</evidence>
<dbReference type="GO" id="GO:0000105">
    <property type="term" value="P:L-histidine biosynthetic process"/>
    <property type="evidence" value="ECO:0007669"/>
    <property type="project" value="UniProtKB-UniPathway"/>
</dbReference>
<gene>
    <name evidence="13" type="ORF">AO440_002888</name>
</gene>
<comment type="similarity">
    <text evidence="3 11">Belongs to the HisA/HisF family.</text>
</comment>
<evidence type="ECO:0000256" key="9">
    <source>
        <dbReference type="ARBA" id="ARBA00030547"/>
    </source>
</evidence>
<comment type="pathway">
    <text evidence="2 12">Amino-acid biosynthesis; L-histidine biosynthesis; L-histidine from 5-phospho-alpha-D-ribose 1-diphosphate: step 4/9.</text>
</comment>
<dbReference type="InterPro" id="IPR011858">
    <property type="entry name" value="His6/HISN3"/>
</dbReference>
<keyword evidence="8 12" id="KW-0413">Isomerase</keyword>
<evidence type="ECO:0000256" key="12">
    <source>
        <dbReference type="RuleBase" id="RU364022"/>
    </source>
</evidence>
<dbReference type="AlphaFoldDB" id="A0A0W0D2D5"/>
<evidence type="ECO:0000256" key="7">
    <source>
        <dbReference type="ARBA" id="ARBA00023102"/>
    </source>
</evidence>
<dbReference type="GO" id="GO:0005737">
    <property type="term" value="C:cytoplasm"/>
    <property type="evidence" value="ECO:0007669"/>
    <property type="project" value="UniProtKB-SubCell"/>
</dbReference>
<evidence type="ECO:0000256" key="1">
    <source>
        <dbReference type="ARBA" id="ARBA00000901"/>
    </source>
</evidence>
<proteinExistence type="inferred from homology"/>
<dbReference type="Gene3D" id="3.20.20.70">
    <property type="entry name" value="Aldolase class I"/>
    <property type="match status" value="1"/>
</dbReference>
<name>A0A0W0D2D5_CANGB</name>
<dbReference type="NCBIfam" id="TIGR02129">
    <property type="entry name" value="hisA_euk"/>
    <property type="match status" value="1"/>
</dbReference>
<keyword evidence="6 11" id="KW-0028">Amino-acid biosynthesis</keyword>
<evidence type="ECO:0000313" key="13">
    <source>
        <dbReference type="EMBL" id="KTB13507.1"/>
    </source>
</evidence>
<dbReference type="VEuPathDB" id="FungiDB:CAGL0J02398g"/>
<dbReference type="SUPFAM" id="SSF51366">
    <property type="entry name" value="Ribulose-phoshate binding barrel"/>
    <property type="match status" value="1"/>
</dbReference>
<dbReference type="CDD" id="cd04723">
    <property type="entry name" value="HisA_HisF"/>
    <property type="match status" value="1"/>
</dbReference>
<dbReference type="VEuPathDB" id="FungiDB:GWK60_J02233"/>
<dbReference type="VEuPathDB" id="FungiDB:B1J91_J02398g"/>
<accession>A0A0W0D2D5</accession>
<dbReference type="InterPro" id="IPR013785">
    <property type="entry name" value="Aldolase_TIM"/>
</dbReference>
<reference evidence="13 14" key="1">
    <citation type="submission" date="2015-10" db="EMBL/GenBank/DDBJ databases">
        <title>Draft genomes sequences of Candida glabrata isolates 1A, 1B, 2A, 2B, 3A and 3B.</title>
        <authorList>
            <person name="Haavelsrud O.E."/>
            <person name="Gaustad P."/>
        </authorList>
    </citation>
    <scope>NUCLEOTIDE SEQUENCE [LARGE SCALE GENOMIC DNA]</scope>
    <source>
        <strain evidence="13">910700640</strain>
    </source>
</reference>
<protein>
    <recommendedName>
        <fullName evidence="5 12">1-(5-phosphoribosyl)-5-[(5-phosphoribosylamino)methylideneamino] imidazole-4-carboxamide isomerase</fullName>
        <ecNumber evidence="4 12">5.3.1.16</ecNumber>
    </recommendedName>
    <alternativeName>
        <fullName evidence="10 12">5-proFAR isomerase</fullName>
    </alternativeName>
    <alternativeName>
        <fullName evidence="9 12">Phosphoribosylformimino-5-aminoimidazole carboxamide ribotide isomerase</fullName>
    </alternativeName>
</protein>
<comment type="catalytic activity">
    <reaction evidence="1 12">
        <text>1-(5-phospho-beta-D-ribosyl)-5-[(5-phospho-beta-D-ribosylamino)methylideneamino]imidazole-4-carboxamide = 5-[(5-phospho-1-deoxy-D-ribulos-1-ylimino)methylamino]-1-(5-phospho-beta-D-ribosyl)imidazole-4-carboxamide</text>
        <dbReference type="Rhea" id="RHEA:15469"/>
        <dbReference type="ChEBI" id="CHEBI:58435"/>
        <dbReference type="ChEBI" id="CHEBI:58525"/>
        <dbReference type="EC" id="5.3.1.16"/>
    </reaction>
</comment>
<sequence length="261" mass="29177">MTKFVGCIDLHDGQVKQIVGGTLKDNDDSLETNFVSKYPPSYYAQLYLENRIEGCHVIKLGPNNDAAAMEALNAAPGFLQVGGGINDENCLQWLEKASKIIVTSWLFTKEGTFLMDRLQLLSNKCGPDRIVVDLSCRRTPDSKWVVAMNKWQTLTTLELNKETFTELSKYTDEFLIHAADVEGLCKGIETDLVTNLYEWTKDINKEVKIVYAGGAKSISDLELVDKLSNGTVDLTYGSSLDIFGGKLVRFQDCCEWNSKHN</sequence>
<dbReference type="GO" id="GO:0003949">
    <property type="term" value="F:1-(5-phosphoribosyl)-5-[(5-phosphoribosylamino)methylideneamino]imidazole-4-carboxamide isomerase activity"/>
    <property type="evidence" value="ECO:0007669"/>
    <property type="project" value="UniProtKB-EC"/>
</dbReference>
<dbReference type="InterPro" id="IPR006062">
    <property type="entry name" value="His_biosynth"/>
</dbReference>
<evidence type="ECO:0000256" key="8">
    <source>
        <dbReference type="ARBA" id="ARBA00023235"/>
    </source>
</evidence>
<evidence type="ECO:0000256" key="2">
    <source>
        <dbReference type="ARBA" id="ARBA00005133"/>
    </source>
</evidence>
<evidence type="ECO:0000313" key="14">
    <source>
        <dbReference type="Proteomes" id="UP000054886"/>
    </source>
</evidence>
<dbReference type="Pfam" id="PF00977">
    <property type="entry name" value="His_biosynth"/>
    <property type="match status" value="1"/>
</dbReference>
<dbReference type="FunFam" id="3.20.20.70:FF:000110">
    <property type="entry name" value="1-(5-phosphoribosyl)-5-[(5-phosphoribosylamino)methylideneamino] imidazole-4-carboxamide isomerase, chloroplastic"/>
    <property type="match status" value="1"/>
</dbReference>
<comment type="caution">
    <text evidence="13">The sequence shown here is derived from an EMBL/GenBank/DDBJ whole genome shotgun (WGS) entry which is preliminary data.</text>
</comment>
<keyword evidence="12" id="KW-0963">Cytoplasm</keyword>
<dbReference type="InterPro" id="IPR011060">
    <property type="entry name" value="RibuloseP-bd_barrel"/>
</dbReference>
<evidence type="ECO:0000256" key="11">
    <source>
        <dbReference type="RuleBase" id="RU003657"/>
    </source>
</evidence>
<dbReference type="PANTHER" id="PTHR43090:SF2">
    <property type="entry name" value="1-(5-PHOSPHORIBOSYL)-5-[(5-PHOSPHORIBOSYLAMINO)METHYLIDENEAMINO] IMIDAZOLE-4-CARBOXAMIDE ISOMERASE"/>
    <property type="match status" value="1"/>
</dbReference>
<dbReference type="GO" id="GO:0000162">
    <property type="term" value="P:L-tryptophan biosynthetic process"/>
    <property type="evidence" value="ECO:0007669"/>
    <property type="project" value="TreeGrafter"/>
</dbReference>
<keyword evidence="7 11" id="KW-0368">Histidine biosynthesis</keyword>
<dbReference type="PANTHER" id="PTHR43090">
    <property type="entry name" value="1-(5-PHOSPHORIBOSYL)-5-[(5-PHOSPHORIBOSYLAMINO)METHYLIDENEAMINO] IMIDAZOLE-4-CARBOXAMIDE ISOMERASE"/>
    <property type="match status" value="1"/>
</dbReference>
<evidence type="ECO:0000256" key="10">
    <source>
        <dbReference type="ARBA" id="ARBA00031376"/>
    </source>
</evidence>
<dbReference type="InterPro" id="IPR044524">
    <property type="entry name" value="Isoase_HisA-like"/>
</dbReference>
<dbReference type="VEuPathDB" id="FungiDB:GVI51_J02255"/>
<evidence type="ECO:0000256" key="6">
    <source>
        <dbReference type="ARBA" id="ARBA00022605"/>
    </source>
</evidence>